<dbReference type="GO" id="GO:0006096">
    <property type="term" value="P:glycolytic process"/>
    <property type="evidence" value="ECO:0007669"/>
    <property type="project" value="UniProtKB-KW"/>
</dbReference>
<evidence type="ECO:0000256" key="4">
    <source>
        <dbReference type="ARBA" id="ARBA00005524"/>
    </source>
</evidence>
<keyword evidence="5" id="KW-0324">Glycolysis</keyword>
<name>A0A7M2YTX0_9ACTN</name>
<dbReference type="EMBL" id="QQZY01000008">
    <property type="protein sequence ID" value="RDI73591.1"/>
    <property type="molecule type" value="Genomic_DNA"/>
</dbReference>
<dbReference type="Proteomes" id="UP000254134">
    <property type="component" value="Unassembled WGS sequence"/>
</dbReference>
<dbReference type="Pfam" id="PF10143">
    <property type="entry name" value="PhosphMutase"/>
    <property type="match status" value="1"/>
</dbReference>
<dbReference type="InterPro" id="IPR006124">
    <property type="entry name" value="Metalloenzyme"/>
</dbReference>
<comment type="pathway">
    <text evidence="3">Carbohydrate degradation.</text>
</comment>
<protein>
    <submittedName>
        <fullName evidence="7">Metalloenzyme-type protein</fullName>
    </submittedName>
</protein>
<feature type="domain" description="Metalloenzyme" evidence="6">
    <location>
        <begin position="2"/>
        <end position="290"/>
    </location>
</feature>
<dbReference type="PANTHER" id="PTHR31209:SF0">
    <property type="entry name" value="METALLOENZYME DOMAIN-CONTAINING PROTEIN"/>
    <property type="match status" value="1"/>
</dbReference>
<dbReference type="InterPro" id="IPR004456">
    <property type="entry name" value="Pglycerate_mutase_ApgM"/>
</dbReference>
<gene>
    <name evidence="7" type="ORF">Gocc_2732</name>
</gene>
<dbReference type="RefSeq" id="WP_114797130.1">
    <property type="nucleotide sequence ID" value="NZ_QQZY01000008.1"/>
</dbReference>
<reference evidence="8" key="2">
    <citation type="journal article" date="2019" name="MicrobiologyOpen">
        <title>High-quality draft genome sequence of Gaiella occulta isolated from a 150 meter deep mineral water borehole and comparison with the genome sequences of other deep-branching lineages of the phylum Actinobacteria.</title>
        <authorList>
            <person name="Severino R."/>
            <person name="Froufe H.J.C."/>
            <person name="Barroso C."/>
            <person name="Albuquerque L."/>
            <person name="Lobo-da-Cunha A."/>
            <person name="da Costa M.S."/>
            <person name="Egas C."/>
        </authorList>
    </citation>
    <scope>NUCLEOTIDE SEQUENCE [LARGE SCALE GENOMIC DNA]</scope>
    <source>
        <strain evidence="8">F2-233</strain>
    </source>
</reference>
<dbReference type="GO" id="GO:0004619">
    <property type="term" value="F:phosphoglycerate mutase activity"/>
    <property type="evidence" value="ECO:0007669"/>
    <property type="project" value="UniProtKB-EC"/>
</dbReference>
<dbReference type="InterPro" id="IPR017850">
    <property type="entry name" value="Alkaline_phosphatase_core_sf"/>
</dbReference>
<comment type="function">
    <text evidence="2">Catalyzes the interconversion of 2-phosphoglycerate and 3-phosphoglycerate.</text>
</comment>
<evidence type="ECO:0000256" key="1">
    <source>
        <dbReference type="ARBA" id="ARBA00000370"/>
    </source>
</evidence>
<dbReference type="GO" id="GO:0046872">
    <property type="term" value="F:metal ion binding"/>
    <property type="evidence" value="ECO:0007669"/>
    <property type="project" value="InterPro"/>
</dbReference>
<proteinExistence type="inferred from homology"/>
<organism evidence="7 8">
    <name type="scientific">Gaiella occulta</name>
    <dbReference type="NCBI Taxonomy" id="1002870"/>
    <lineage>
        <taxon>Bacteria</taxon>
        <taxon>Bacillati</taxon>
        <taxon>Actinomycetota</taxon>
        <taxon>Thermoleophilia</taxon>
        <taxon>Gaiellales</taxon>
        <taxon>Gaiellaceae</taxon>
        <taxon>Gaiella</taxon>
    </lineage>
</organism>
<dbReference type="SUPFAM" id="SSF53649">
    <property type="entry name" value="Alkaline phosphatase-like"/>
    <property type="match status" value="1"/>
</dbReference>
<evidence type="ECO:0000256" key="5">
    <source>
        <dbReference type="ARBA" id="ARBA00023152"/>
    </source>
</evidence>
<evidence type="ECO:0000313" key="7">
    <source>
        <dbReference type="EMBL" id="RDI73591.1"/>
    </source>
</evidence>
<sequence length="320" mass="32656">MVAVLVILDGASEPGGATATSLERARTPALDELAAAGTLSRVRTVPAGLPAGSETAIPVLLGWTPAVPVDRGMIEAAARDVPLAEGQRAWRVDVVAADGGRAEETSVGRAADELRAAAPRHSVQPIGEHRLLLTGPPPLPIAAREGLRVWAEGALPPRLLGPATVVVAARGAAAGVARLMGADVVVPDGATGSLDTDLEAKAASALEAMARGAKQVVVHVGAPDEASHRRNPAAKVAAIERIDRELVTPLARAVMRAGGTLRVCPDHGCDPRTGIHDGDPVPCLTWSAGAGGNGGRMRLTERAVAELPATVPTSTCVEVW</sequence>
<dbReference type="Pfam" id="PF01676">
    <property type="entry name" value="Metalloenzyme"/>
    <property type="match status" value="1"/>
</dbReference>
<dbReference type="OrthoDB" id="9804453at2"/>
<dbReference type="AlphaFoldDB" id="A0A7M2YTX0"/>
<comment type="catalytic activity">
    <reaction evidence="1">
        <text>(2R)-2-phosphoglycerate = (2R)-3-phosphoglycerate</text>
        <dbReference type="Rhea" id="RHEA:15901"/>
        <dbReference type="ChEBI" id="CHEBI:58272"/>
        <dbReference type="ChEBI" id="CHEBI:58289"/>
        <dbReference type="EC" id="5.4.2.12"/>
    </reaction>
</comment>
<comment type="similarity">
    <text evidence="4">Belongs to the BPG-independent phosphoglycerate mutase family. A-PGAM subfamily.</text>
</comment>
<dbReference type="Gene3D" id="3.40.720.10">
    <property type="entry name" value="Alkaline Phosphatase, subunit A"/>
    <property type="match status" value="2"/>
</dbReference>
<comment type="caution">
    <text evidence="7">The sequence shown here is derived from an EMBL/GenBank/DDBJ whole genome shotgun (WGS) entry which is preliminary data.</text>
</comment>
<accession>A0A7M2YTX0</accession>
<keyword evidence="8" id="KW-1185">Reference proteome</keyword>
<evidence type="ECO:0000256" key="3">
    <source>
        <dbReference type="ARBA" id="ARBA00004921"/>
    </source>
</evidence>
<evidence type="ECO:0000313" key="8">
    <source>
        <dbReference type="Proteomes" id="UP000254134"/>
    </source>
</evidence>
<reference evidence="7 8" key="1">
    <citation type="submission" date="2018-07" db="EMBL/GenBank/DDBJ databases">
        <title>High-quality-draft genome sequence of Gaiella occulta.</title>
        <authorList>
            <person name="Severino R."/>
            <person name="Froufe H.J.C."/>
            <person name="Rainey F.A."/>
            <person name="Barroso C."/>
            <person name="Albuquerque L."/>
            <person name="Lobo-Da-Cunha A."/>
            <person name="Da Costa M.S."/>
            <person name="Egas C."/>
        </authorList>
    </citation>
    <scope>NUCLEOTIDE SEQUENCE [LARGE SCALE GENOMIC DNA]</scope>
    <source>
        <strain evidence="7 8">F2-233</strain>
    </source>
</reference>
<evidence type="ECO:0000259" key="6">
    <source>
        <dbReference type="Pfam" id="PF01676"/>
    </source>
</evidence>
<dbReference type="PANTHER" id="PTHR31209">
    <property type="entry name" value="COFACTOR-INDEPENDENT PHOSPHOGLYCERATE MUTASE"/>
    <property type="match status" value="1"/>
</dbReference>
<evidence type="ECO:0000256" key="2">
    <source>
        <dbReference type="ARBA" id="ARBA00002315"/>
    </source>
</evidence>